<dbReference type="Gene3D" id="3.40.30.10">
    <property type="entry name" value="Glutaredoxin"/>
    <property type="match status" value="1"/>
</dbReference>
<dbReference type="InterPro" id="IPR036249">
    <property type="entry name" value="Thioredoxin-like_sf"/>
</dbReference>
<dbReference type="RefSeq" id="WP_189603224.1">
    <property type="nucleotide sequence ID" value="NZ_BMXB01000001.1"/>
</dbReference>
<feature type="signal peptide" evidence="1">
    <location>
        <begin position="1"/>
        <end position="19"/>
    </location>
</feature>
<evidence type="ECO:0008006" key="4">
    <source>
        <dbReference type="Google" id="ProtNLM"/>
    </source>
</evidence>
<dbReference type="SUPFAM" id="SSF52833">
    <property type="entry name" value="Thioredoxin-like"/>
    <property type="match status" value="1"/>
</dbReference>
<dbReference type="PROSITE" id="PS51257">
    <property type="entry name" value="PROKAR_LIPOPROTEIN"/>
    <property type="match status" value="1"/>
</dbReference>
<reference evidence="2" key="2">
    <citation type="submission" date="2020-09" db="EMBL/GenBank/DDBJ databases">
        <authorList>
            <person name="Sun Q."/>
            <person name="Kim S."/>
        </authorList>
    </citation>
    <scope>NUCLEOTIDE SEQUENCE</scope>
    <source>
        <strain evidence="2">KCTC 12719</strain>
    </source>
</reference>
<keyword evidence="3" id="KW-1185">Reference proteome</keyword>
<sequence>MKVLSIALFISAALSCGNATNENKANERETAAATENIAEQEAEQEEMLTGVISKKDLQQAPYNSWFEPTFNSYEPSSEVLEVIKNNINDYEIEIFMGTWCADSQREIPKLFKILEESDYDLEKLEIVAVDRNKTLPKNVEHTAEFQMVPTIIFYKNEEEVNRFVEFSQESFEEDIAKIVSGEEYTNPYAE</sequence>
<evidence type="ECO:0000256" key="1">
    <source>
        <dbReference type="SAM" id="SignalP"/>
    </source>
</evidence>
<comment type="caution">
    <text evidence="2">The sequence shown here is derived from an EMBL/GenBank/DDBJ whole genome shotgun (WGS) entry which is preliminary data.</text>
</comment>
<name>A0A918S6W5_9FLAO</name>
<organism evidence="2 3">
    <name type="scientific">Salinimicrobium marinum</name>
    <dbReference type="NCBI Taxonomy" id="680283"/>
    <lineage>
        <taxon>Bacteria</taxon>
        <taxon>Pseudomonadati</taxon>
        <taxon>Bacteroidota</taxon>
        <taxon>Flavobacteriia</taxon>
        <taxon>Flavobacteriales</taxon>
        <taxon>Flavobacteriaceae</taxon>
        <taxon>Salinimicrobium</taxon>
    </lineage>
</organism>
<dbReference type="Proteomes" id="UP000610456">
    <property type="component" value="Unassembled WGS sequence"/>
</dbReference>
<dbReference type="CDD" id="cd02947">
    <property type="entry name" value="TRX_family"/>
    <property type="match status" value="1"/>
</dbReference>
<accession>A0A918S6W5</accession>
<feature type="chain" id="PRO_5037067471" description="Thiol-disulfide isomerase or thioredoxin" evidence="1">
    <location>
        <begin position="20"/>
        <end position="190"/>
    </location>
</feature>
<dbReference type="AlphaFoldDB" id="A0A918S6W5"/>
<keyword evidence="1" id="KW-0732">Signal</keyword>
<reference evidence="2" key="1">
    <citation type="journal article" date="2014" name="Int. J. Syst. Evol. Microbiol.">
        <title>Complete genome sequence of Corynebacterium casei LMG S-19264T (=DSM 44701T), isolated from a smear-ripened cheese.</title>
        <authorList>
            <consortium name="US DOE Joint Genome Institute (JGI-PGF)"/>
            <person name="Walter F."/>
            <person name="Albersmeier A."/>
            <person name="Kalinowski J."/>
            <person name="Ruckert C."/>
        </authorList>
    </citation>
    <scope>NUCLEOTIDE SEQUENCE</scope>
    <source>
        <strain evidence="2">KCTC 12719</strain>
    </source>
</reference>
<dbReference type="EMBL" id="BMXB01000001">
    <property type="protein sequence ID" value="GHA27542.1"/>
    <property type="molecule type" value="Genomic_DNA"/>
</dbReference>
<evidence type="ECO:0000313" key="3">
    <source>
        <dbReference type="Proteomes" id="UP000610456"/>
    </source>
</evidence>
<evidence type="ECO:0000313" key="2">
    <source>
        <dbReference type="EMBL" id="GHA27542.1"/>
    </source>
</evidence>
<gene>
    <name evidence="2" type="ORF">GCM10007103_06190</name>
</gene>
<proteinExistence type="predicted"/>
<protein>
    <recommendedName>
        <fullName evidence="4">Thiol-disulfide isomerase or thioredoxin</fullName>
    </recommendedName>
</protein>
<dbReference type="Pfam" id="PF14595">
    <property type="entry name" value="Thioredoxin_9"/>
    <property type="match status" value="1"/>
</dbReference>